<organism evidence="1 2">
    <name type="scientific">Lentzea guizhouensis</name>
    <dbReference type="NCBI Taxonomy" id="1586287"/>
    <lineage>
        <taxon>Bacteria</taxon>
        <taxon>Bacillati</taxon>
        <taxon>Actinomycetota</taxon>
        <taxon>Actinomycetes</taxon>
        <taxon>Pseudonocardiales</taxon>
        <taxon>Pseudonocardiaceae</taxon>
        <taxon>Lentzea</taxon>
    </lineage>
</organism>
<keyword evidence="2" id="KW-1185">Reference proteome</keyword>
<dbReference type="Gene3D" id="1.25.40.10">
    <property type="entry name" value="Tetratricopeptide repeat domain"/>
    <property type="match status" value="1"/>
</dbReference>
<dbReference type="SUPFAM" id="SSF48452">
    <property type="entry name" value="TPR-like"/>
    <property type="match status" value="1"/>
</dbReference>
<dbReference type="AlphaFoldDB" id="A0A1B2HDX0"/>
<evidence type="ECO:0000313" key="1">
    <source>
        <dbReference type="EMBL" id="ANZ35876.1"/>
    </source>
</evidence>
<dbReference type="Pfam" id="PF13424">
    <property type="entry name" value="TPR_12"/>
    <property type="match status" value="1"/>
</dbReference>
<gene>
    <name evidence="1" type="ORF">BBK82_07045</name>
</gene>
<accession>A0A1B2HDX0</accession>
<protein>
    <recommendedName>
        <fullName evidence="3">Tetratricopeptide repeat protein</fullName>
    </recommendedName>
</protein>
<name>A0A1B2HDX0_9PSEU</name>
<evidence type="ECO:0008006" key="3">
    <source>
        <dbReference type="Google" id="ProtNLM"/>
    </source>
</evidence>
<dbReference type="Proteomes" id="UP000093053">
    <property type="component" value="Chromosome"/>
</dbReference>
<dbReference type="EMBL" id="CP016793">
    <property type="protein sequence ID" value="ANZ35876.1"/>
    <property type="molecule type" value="Genomic_DNA"/>
</dbReference>
<reference evidence="1 2" key="1">
    <citation type="submission" date="2016-07" db="EMBL/GenBank/DDBJ databases">
        <title>Complete genome sequence of the Lentzea guizhouensis DHS C013.</title>
        <authorList>
            <person name="Cao C."/>
        </authorList>
    </citation>
    <scope>NUCLEOTIDE SEQUENCE [LARGE SCALE GENOMIC DNA]</scope>
    <source>
        <strain evidence="1 2">DHS C013</strain>
    </source>
</reference>
<dbReference type="InterPro" id="IPR011990">
    <property type="entry name" value="TPR-like_helical_dom_sf"/>
</dbReference>
<sequence>MNRQKGYAERTRGRFTQAGFRSLDQPDLHNLAKVELWQGRTLLEKNERPDAVAHLEQALASMTELARHYDRAQVLDALGDAHVTTDPASADRYYQQAMEIYEEIGHLLTAATIQHKRDSLGR</sequence>
<dbReference type="KEGG" id="led:BBK82_07045"/>
<evidence type="ECO:0000313" key="2">
    <source>
        <dbReference type="Proteomes" id="UP000093053"/>
    </source>
</evidence>
<dbReference type="RefSeq" id="WP_065914283.1">
    <property type="nucleotide sequence ID" value="NZ_CP016793.1"/>
</dbReference>
<proteinExistence type="predicted"/>